<proteinExistence type="predicted"/>
<sequence>MGALIFFAGVFIVAFHPYWRSAAVIISLFGWFVLLWDEPNGRKSLPALLLTAHLG</sequence>
<dbReference type="KEGG" id="mcee:MCEL_29000"/>
<accession>A0A7I7RL49</accession>
<keyword evidence="2" id="KW-1185">Reference proteome</keyword>
<reference evidence="1 2" key="1">
    <citation type="journal article" date="2019" name="Emerg. Microbes Infect.">
        <title>Comprehensive subspecies identification of 175 nontuberculous mycobacteria species based on 7547 genomic profiles.</title>
        <authorList>
            <person name="Matsumoto Y."/>
            <person name="Kinjo T."/>
            <person name="Motooka D."/>
            <person name="Nabeya D."/>
            <person name="Jung N."/>
            <person name="Uechi K."/>
            <person name="Horii T."/>
            <person name="Iida T."/>
            <person name="Fujita J."/>
            <person name="Nakamura S."/>
        </authorList>
    </citation>
    <scope>NUCLEOTIDE SEQUENCE [LARGE SCALE GENOMIC DNA]</scope>
    <source>
        <strain evidence="1 2">JCM 18439</strain>
    </source>
</reference>
<evidence type="ECO:0000313" key="2">
    <source>
        <dbReference type="Proteomes" id="UP000466431"/>
    </source>
</evidence>
<dbReference type="EMBL" id="AP022591">
    <property type="protein sequence ID" value="BBY44605.1"/>
    <property type="molecule type" value="Genomic_DNA"/>
</dbReference>
<name>A0A7I7RL49_MYCCF</name>
<dbReference type="AlphaFoldDB" id="A0A7I7RL49"/>
<gene>
    <name evidence="1" type="ORF">MCEL_29000</name>
</gene>
<dbReference type="Proteomes" id="UP000466431">
    <property type="component" value="Chromosome"/>
</dbReference>
<dbReference type="RefSeq" id="WP_163689755.1">
    <property type="nucleotide sequence ID" value="NZ_AP022591.1"/>
</dbReference>
<protein>
    <submittedName>
        <fullName evidence="1">Uncharacterized protein</fullName>
    </submittedName>
</protein>
<evidence type="ECO:0000313" key="1">
    <source>
        <dbReference type="EMBL" id="BBY44605.1"/>
    </source>
</evidence>
<organism evidence="1 2">
    <name type="scientific">Mycolicibacterium celeriflavum</name>
    <name type="common">Mycobacterium celeriflavum</name>
    <dbReference type="NCBI Taxonomy" id="1249101"/>
    <lineage>
        <taxon>Bacteria</taxon>
        <taxon>Bacillati</taxon>
        <taxon>Actinomycetota</taxon>
        <taxon>Actinomycetes</taxon>
        <taxon>Mycobacteriales</taxon>
        <taxon>Mycobacteriaceae</taxon>
        <taxon>Mycolicibacterium</taxon>
    </lineage>
</organism>